<dbReference type="Proteomes" id="UP000435649">
    <property type="component" value="Unassembled WGS sequence"/>
</dbReference>
<keyword evidence="10" id="KW-0645">Protease</keyword>
<dbReference type="InterPro" id="IPR035952">
    <property type="entry name" value="Rhomboid-like_sf"/>
</dbReference>
<reference evidence="10 11" key="1">
    <citation type="submission" date="2019-08" db="EMBL/GenBank/DDBJ databases">
        <title>In-depth cultivation of the pig gut microbiome towards novel bacterial diversity and tailored functional studies.</title>
        <authorList>
            <person name="Wylensek D."/>
            <person name="Hitch T.C.A."/>
            <person name="Clavel T."/>
        </authorList>
    </citation>
    <scope>NUCLEOTIDE SEQUENCE [LARGE SCALE GENOMIC DNA]</scope>
    <source>
        <strain evidence="10 11">BBE-744-WT-12</strain>
    </source>
</reference>
<dbReference type="Pfam" id="PF01694">
    <property type="entry name" value="Rhomboid"/>
    <property type="match status" value="1"/>
</dbReference>
<evidence type="ECO:0000256" key="4">
    <source>
        <dbReference type="ARBA" id="ARBA00022801"/>
    </source>
</evidence>
<evidence type="ECO:0000256" key="3">
    <source>
        <dbReference type="ARBA" id="ARBA00022692"/>
    </source>
</evidence>
<feature type="transmembrane region" description="Helical" evidence="7">
    <location>
        <begin position="26"/>
        <end position="44"/>
    </location>
</feature>
<organism evidence="10 11">
    <name type="scientific">Victivallis lenta</name>
    <dbReference type="NCBI Taxonomy" id="2606640"/>
    <lineage>
        <taxon>Bacteria</taxon>
        <taxon>Pseudomonadati</taxon>
        <taxon>Lentisphaerota</taxon>
        <taxon>Lentisphaeria</taxon>
        <taxon>Victivallales</taxon>
        <taxon>Victivallaceae</taxon>
        <taxon>Victivallis</taxon>
    </lineage>
</organism>
<evidence type="ECO:0000313" key="11">
    <source>
        <dbReference type="Proteomes" id="UP000435649"/>
    </source>
</evidence>
<dbReference type="EMBL" id="VUNS01000020">
    <property type="protein sequence ID" value="MST98556.1"/>
    <property type="molecule type" value="Genomic_DNA"/>
</dbReference>
<keyword evidence="5 7" id="KW-1133">Transmembrane helix</keyword>
<feature type="transmembrane region" description="Helical" evidence="7">
    <location>
        <begin position="185"/>
        <end position="202"/>
    </location>
</feature>
<keyword evidence="11" id="KW-1185">Reference proteome</keyword>
<sequence length="283" mass="31757">MSLFDRGYMRNPYAGAERRDDSGRSMLFTLILINLGVFLSTLFMPESLLDTLMLSSGGIRQFKIFQLVTAGFLHVDFWHFFFNMWGLYIFGGLVAPNLGGKRFLWLYLAGAVAGNLLFLILNWYSPVRLLGASGAVFAVMVGAAMFEPNRQFIVFPAPFPVRTRTLVVCYTVLEILLMVSGTQDGIAHLAHLGGVLGGYFYLKALYGSSLPWDPFRHRARPGEAPRRFSVMSDPPRNFKGGPVGSKELDELLDKVSKYGINSLSEHELARLRQAREEMRGTRK</sequence>
<gene>
    <name evidence="10" type="ORF">FYJ85_16075</name>
</gene>
<feature type="domain" description="DUF6576" evidence="9">
    <location>
        <begin position="246"/>
        <end position="272"/>
    </location>
</feature>
<keyword evidence="6 7" id="KW-0472">Membrane</keyword>
<evidence type="ECO:0000256" key="7">
    <source>
        <dbReference type="SAM" id="Phobius"/>
    </source>
</evidence>
<evidence type="ECO:0000256" key="2">
    <source>
        <dbReference type="ARBA" id="ARBA00009045"/>
    </source>
</evidence>
<evidence type="ECO:0000259" key="9">
    <source>
        <dbReference type="Pfam" id="PF20216"/>
    </source>
</evidence>
<accession>A0A844G5B6</accession>
<dbReference type="GO" id="GO:0006508">
    <property type="term" value="P:proteolysis"/>
    <property type="evidence" value="ECO:0007669"/>
    <property type="project" value="UniProtKB-KW"/>
</dbReference>
<dbReference type="PANTHER" id="PTHR43731">
    <property type="entry name" value="RHOMBOID PROTEASE"/>
    <property type="match status" value="1"/>
</dbReference>
<evidence type="ECO:0000256" key="6">
    <source>
        <dbReference type="ARBA" id="ARBA00023136"/>
    </source>
</evidence>
<dbReference type="InterPro" id="IPR022764">
    <property type="entry name" value="Peptidase_S54_rhomboid_dom"/>
</dbReference>
<evidence type="ECO:0000313" key="10">
    <source>
        <dbReference type="EMBL" id="MST98556.1"/>
    </source>
</evidence>
<comment type="subcellular location">
    <subcellularLocation>
        <location evidence="1">Membrane</location>
        <topology evidence="1">Multi-pass membrane protein</topology>
    </subcellularLocation>
</comment>
<dbReference type="InterPro" id="IPR046483">
    <property type="entry name" value="DUF6576"/>
</dbReference>
<keyword evidence="4" id="KW-0378">Hydrolase</keyword>
<feature type="transmembrane region" description="Helical" evidence="7">
    <location>
        <begin position="159"/>
        <end position="179"/>
    </location>
</feature>
<feature type="transmembrane region" description="Helical" evidence="7">
    <location>
        <begin position="129"/>
        <end position="147"/>
    </location>
</feature>
<evidence type="ECO:0000259" key="8">
    <source>
        <dbReference type="Pfam" id="PF01694"/>
    </source>
</evidence>
<dbReference type="GO" id="GO:0004252">
    <property type="term" value="F:serine-type endopeptidase activity"/>
    <property type="evidence" value="ECO:0007669"/>
    <property type="project" value="InterPro"/>
</dbReference>
<dbReference type="PANTHER" id="PTHR43731:SF14">
    <property type="entry name" value="PRESENILIN-ASSOCIATED RHOMBOID-LIKE PROTEIN, MITOCHONDRIAL"/>
    <property type="match status" value="1"/>
</dbReference>
<dbReference type="GO" id="GO:0016020">
    <property type="term" value="C:membrane"/>
    <property type="evidence" value="ECO:0007669"/>
    <property type="project" value="UniProtKB-SubCell"/>
</dbReference>
<comment type="caution">
    <text evidence="10">The sequence shown here is derived from an EMBL/GenBank/DDBJ whole genome shotgun (WGS) entry which is preliminary data.</text>
</comment>
<comment type="similarity">
    <text evidence="2">Belongs to the peptidase S54 family.</text>
</comment>
<protein>
    <submittedName>
        <fullName evidence="10">Rhomboid family intramembrane serine protease</fullName>
    </submittedName>
</protein>
<dbReference type="Gene3D" id="1.20.1540.10">
    <property type="entry name" value="Rhomboid-like"/>
    <property type="match status" value="1"/>
</dbReference>
<dbReference type="Pfam" id="PF20216">
    <property type="entry name" value="DUF6576"/>
    <property type="match status" value="1"/>
</dbReference>
<dbReference type="RefSeq" id="WP_154419510.1">
    <property type="nucleotide sequence ID" value="NZ_DBFCGB010000084.1"/>
</dbReference>
<feature type="domain" description="Peptidase S54 rhomboid" evidence="8">
    <location>
        <begin position="63"/>
        <end position="204"/>
    </location>
</feature>
<dbReference type="InterPro" id="IPR050925">
    <property type="entry name" value="Rhomboid_protease_S54"/>
</dbReference>
<proteinExistence type="inferred from homology"/>
<evidence type="ECO:0000256" key="5">
    <source>
        <dbReference type="ARBA" id="ARBA00022989"/>
    </source>
</evidence>
<feature type="transmembrane region" description="Helical" evidence="7">
    <location>
        <begin position="103"/>
        <end position="123"/>
    </location>
</feature>
<keyword evidence="3 7" id="KW-0812">Transmembrane</keyword>
<feature type="transmembrane region" description="Helical" evidence="7">
    <location>
        <begin position="64"/>
        <end position="91"/>
    </location>
</feature>
<dbReference type="SUPFAM" id="SSF144091">
    <property type="entry name" value="Rhomboid-like"/>
    <property type="match status" value="1"/>
</dbReference>
<evidence type="ECO:0000256" key="1">
    <source>
        <dbReference type="ARBA" id="ARBA00004141"/>
    </source>
</evidence>
<name>A0A844G5B6_9BACT</name>
<dbReference type="AlphaFoldDB" id="A0A844G5B6"/>